<dbReference type="PANTHER" id="PTHR11644:SF2">
    <property type="entry name" value="CYTIDINE DEAMINASE"/>
    <property type="match status" value="1"/>
</dbReference>
<evidence type="ECO:0000256" key="8">
    <source>
        <dbReference type="ARBA" id="ARBA00022833"/>
    </source>
</evidence>
<feature type="binding site" evidence="14">
    <location>
        <begin position="56"/>
        <end position="62"/>
    </location>
    <ligand>
        <name>substrate</name>
    </ligand>
</feature>
<dbReference type="EC" id="3.5.4.5" evidence="4 16"/>
<comment type="cofactor">
    <cofactor evidence="1 15 16">
        <name>Zn(2+)</name>
        <dbReference type="ChEBI" id="CHEBI:29105"/>
    </cofactor>
</comment>
<dbReference type="FunFam" id="3.40.140.10:FF:000008">
    <property type="entry name" value="Cytidine deaminase"/>
    <property type="match status" value="1"/>
</dbReference>
<evidence type="ECO:0000256" key="16">
    <source>
        <dbReference type="RuleBase" id="RU364006"/>
    </source>
</evidence>
<dbReference type="AlphaFoldDB" id="A0A328HG25"/>
<reference evidence="18 19" key="1">
    <citation type="submission" date="2018-04" db="EMBL/GenBank/DDBJ databases">
        <title>Bacteria isolated from cave deposits of Manipur.</title>
        <authorList>
            <person name="Sahoo D."/>
            <person name="Sarangthem I."/>
            <person name="Nandeibam J."/>
        </authorList>
    </citation>
    <scope>NUCLEOTIDE SEQUENCE [LARGE SCALE GENOMIC DNA]</scope>
    <source>
        <strain evidence="19">mrc11</strain>
    </source>
</reference>
<evidence type="ECO:0000256" key="13">
    <source>
        <dbReference type="PIRSR" id="PIRSR606262-1"/>
    </source>
</evidence>
<evidence type="ECO:0000256" key="14">
    <source>
        <dbReference type="PIRSR" id="PIRSR606262-2"/>
    </source>
</evidence>
<accession>A0A328HG25</accession>
<dbReference type="GO" id="GO:0008270">
    <property type="term" value="F:zinc ion binding"/>
    <property type="evidence" value="ECO:0007669"/>
    <property type="project" value="UniProtKB-UniRule"/>
</dbReference>
<feature type="binding site" evidence="15">
    <location>
        <position position="67"/>
    </location>
    <ligand>
        <name>Zn(2+)</name>
        <dbReference type="ChEBI" id="CHEBI:29105"/>
        <note>catalytic</note>
    </ligand>
</feature>
<dbReference type="CDD" id="cd01283">
    <property type="entry name" value="cytidine_deaminase"/>
    <property type="match status" value="1"/>
</dbReference>
<dbReference type="SUPFAM" id="SSF53927">
    <property type="entry name" value="Cytidine deaminase-like"/>
    <property type="match status" value="1"/>
</dbReference>
<dbReference type="InterPro" id="IPR002125">
    <property type="entry name" value="CMP_dCMP_dom"/>
</dbReference>
<dbReference type="InterPro" id="IPR016193">
    <property type="entry name" value="Cytidine_deaminase-like"/>
</dbReference>
<comment type="function">
    <text evidence="2 16">This enzyme scavenges exogenous and endogenous cytidine and 2'-deoxycytidine for UMP synthesis.</text>
</comment>
<dbReference type="PANTHER" id="PTHR11644">
    <property type="entry name" value="CYTIDINE DEAMINASE"/>
    <property type="match status" value="1"/>
</dbReference>
<evidence type="ECO:0000313" key="18">
    <source>
        <dbReference type="EMBL" id="RAM37094.1"/>
    </source>
</evidence>
<gene>
    <name evidence="18" type="ORF">DBZ45_11720</name>
</gene>
<dbReference type="Pfam" id="PF00383">
    <property type="entry name" value="dCMP_cyt_deam_1"/>
    <property type="match status" value="1"/>
</dbReference>
<keyword evidence="8 15" id="KW-0862">Zinc</keyword>
<evidence type="ECO:0000256" key="3">
    <source>
        <dbReference type="ARBA" id="ARBA00006576"/>
    </source>
</evidence>
<dbReference type="PROSITE" id="PS51747">
    <property type="entry name" value="CYT_DCMP_DEAMINASES_2"/>
    <property type="match status" value="1"/>
</dbReference>
<sequence>MTAVQNDANEEGASIDWAALEAAALDAMKNAYAPYSNFPVGAAAFTADGRIVTGCNVENASYGLTLCAECVLVGNLQMTGGGLLRAFCCVDGGGNVLMPCGRCRQLLYEFRAPGMELMTTQGIRTMDQVLPDAFGPEHLEGTR</sequence>
<comment type="catalytic activity">
    <reaction evidence="10 16">
        <text>2'-deoxycytidine + H2O + H(+) = 2'-deoxyuridine + NH4(+)</text>
        <dbReference type="Rhea" id="RHEA:13433"/>
        <dbReference type="ChEBI" id="CHEBI:15377"/>
        <dbReference type="ChEBI" id="CHEBI:15378"/>
        <dbReference type="ChEBI" id="CHEBI:15698"/>
        <dbReference type="ChEBI" id="CHEBI:16450"/>
        <dbReference type="ChEBI" id="CHEBI:28938"/>
        <dbReference type="EC" id="3.5.4.5"/>
    </reaction>
</comment>
<keyword evidence="6 15" id="KW-0479">Metal-binding</keyword>
<comment type="function">
    <text evidence="12">Recycles cytidine and 2-deoxycytidine for uridine and 2-deoxyuridine synthesis, respectively. Catalyzes the hydrolytic deamination of cytidine and 2-deoxycytidine to form, respectively, uridine and 2-deoxyuridine.</text>
</comment>
<dbReference type="NCBIfam" id="TIGR01354">
    <property type="entry name" value="cyt_deam_tetra"/>
    <property type="match status" value="1"/>
</dbReference>
<evidence type="ECO:0000256" key="4">
    <source>
        <dbReference type="ARBA" id="ARBA00012783"/>
    </source>
</evidence>
<comment type="caution">
    <text evidence="18">The sequence shown here is derived from an EMBL/GenBank/DDBJ whole genome shotgun (WGS) entry which is preliminary data.</text>
</comment>
<feature type="binding site" evidence="15">
    <location>
        <position position="100"/>
    </location>
    <ligand>
        <name>Zn(2+)</name>
        <dbReference type="ChEBI" id="CHEBI:29105"/>
        <note>catalytic</note>
    </ligand>
</feature>
<evidence type="ECO:0000256" key="2">
    <source>
        <dbReference type="ARBA" id="ARBA00003949"/>
    </source>
</evidence>
<feature type="active site" description="Proton donor" evidence="13">
    <location>
        <position position="69"/>
    </location>
</feature>
<protein>
    <recommendedName>
        <fullName evidence="5 16">Cytidine deaminase</fullName>
        <ecNumber evidence="4 16">3.5.4.5</ecNumber>
    </recommendedName>
    <alternativeName>
        <fullName evidence="9 16">Cytidine aminohydrolase</fullName>
    </alternativeName>
</protein>
<feature type="binding site" evidence="15">
    <location>
        <position position="103"/>
    </location>
    <ligand>
        <name>Zn(2+)</name>
        <dbReference type="ChEBI" id="CHEBI:29105"/>
        <note>catalytic</note>
    </ligand>
</feature>
<dbReference type="GO" id="GO:0072527">
    <property type="term" value="P:pyrimidine-containing compound metabolic process"/>
    <property type="evidence" value="ECO:0007669"/>
    <property type="project" value="UniProtKB-ARBA"/>
</dbReference>
<evidence type="ECO:0000313" key="19">
    <source>
        <dbReference type="Proteomes" id="UP000249166"/>
    </source>
</evidence>
<evidence type="ECO:0000256" key="7">
    <source>
        <dbReference type="ARBA" id="ARBA00022801"/>
    </source>
</evidence>
<dbReference type="EMBL" id="QLNP01000077">
    <property type="protein sequence ID" value="RAM37094.1"/>
    <property type="molecule type" value="Genomic_DNA"/>
</dbReference>
<evidence type="ECO:0000256" key="11">
    <source>
        <dbReference type="ARBA" id="ARBA00049558"/>
    </source>
</evidence>
<dbReference type="GO" id="GO:0055086">
    <property type="term" value="P:nucleobase-containing small molecule metabolic process"/>
    <property type="evidence" value="ECO:0007669"/>
    <property type="project" value="UniProtKB-ARBA"/>
</dbReference>
<evidence type="ECO:0000256" key="10">
    <source>
        <dbReference type="ARBA" id="ARBA00049252"/>
    </source>
</evidence>
<dbReference type="OrthoDB" id="9795347at2"/>
<comment type="similarity">
    <text evidence="3 16">Belongs to the cytidine and deoxycytidylate deaminase family.</text>
</comment>
<feature type="domain" description="CMP/dCMP-type deaminase" evidence="17">
    <location>
        <begin position="15"/>
        <end position="137"/>
    </location>
</feature>
<evidence type="ECO:0000256" key="15">
    <source>
        <dbReference type="PIRSR" id="PIRSR606262-3"/>
    </source>
</evidence>
<dbReference type="Gene3D" id="3.40.140.10">
    <property type="entry name" value="Cytidine Deaminase, domain 2"/>
    <property type="match status" value="1"/>
</dbReference>
<name>A0A328HG25_ARTGO</name>
<dbReference type="InterPro" id="IPR050202">
    <property type="entry name" value="Cyt/Deoxycyt_deaminase"/>
</dbReference>
<evidence type="ECO:0000259" key="17">
    <source>
        <dbReference type="PROSITE" id="PS51747"/>
    </source>
</evidence>
<dbReference type="RefSeq" id="WP_111904075.1">
    <property type="nucleotide sequence ID" value="NZ_QLNP01000077.1"/>
</dbReference>
<evidence type="ECO:0000256" key="6">
    <source>
        <dbReference type="ARBA" id="ARBA00022723"/>
    </source>
</evidence>
<evidence type="ECO:0000256" key="5">
    <source>
        <dbReference type="ARBA" id="ARBA00018266"/>
    </source>
</evidence>
<comment type="catalytic activity">
    <reaction evidence="11 16">
        <text>cytidine + H2O + H(+) = uridine + NH4(+)</text>
        <dbReference type="Rhea" id="RHEA:16069"/>
        <dbReference type="ChEBI" id="CHEBI:15377"/>
        <dbReference type="ChEBI" id="CHEBI:15378"/>
        <dbReference type="ChEBI" id="CHEBI:16704"/>
        <dbReference type="ChEBI" id="CHEBI:17562"/>
        <dbReference type="ChEBI" id="CHEBI:28938"/>
        <dbReference type="EC" id="3.5.4.5"/>
    </reaction>
</comment>
<dbReference type="Proteomes" id="UP000249166">
    <property type="component" value="Unassembled WGS sequence"/>
</dbReference>
<evidence type="ECO:0000256" key="9">
    <source>
        <dbReference type="ARBA" id="ARBA00032005"/>
    </source>
</evidence>
<organism evidence="18 19">
    <name type="scientific">Arthrobacter globiformis</name>
    <dbReference type="NCBI Taxonomy" id="1665"/>
    <lineage>
        <taxon>Bacteria</taxon>
        <taxon>Bacillati</taxon>
        <taxon>Actinomycetota</taxon>
        <taxon>Actinomycetes</taxon>
        <taxon>Micrococcales</taxon>
        <taxon>Micrococcaceae</taxon>
        <taxon>Arthrobacter</taxon>
    </lineage>
</organism>
<dbReference type="NCBIfam" id="NF004064">
    <property type="entry name" value="PRK05578.1"/>
    <property type="match status" value="1"/>
</dbReference>
<dbReference type="InterPro" id="IPR006262">
    <property type="entry name" value="Cyt_deam_tetra"/>
</dbReference>
<dbReference type="GO" id="GO:0005829">
    <property type="term" value="C:cytosol"/>
    <property type="evidence" value="ECO:0007669"/>
    <property type="project" value="TreeGrafter"/>
</dbReference>
<keyword evidence="7 16" id="KW-0378">Hydrolase</keyword>
<proteinExistence type="inferred from homology"/>
<evidence type="ECO:0000256" key="12">
    <source>
        <dbReference type="ARBA" id="ARBA00056327"/>
    </source>
</evidence>
<dbReference type="GO" id="GO:0004126">
    <property type="term" value="F:cytidine deaminase activity"/>
    <property type="evidence" value="ECO:0007669"/>
    <property type="project" value="UniProtKB-UniRule"/>
</dbReference>
<evidence type="ECO:0000256" key="1">
    <source>
        <dbReference type="ARBA" id="ARBA00001947"/>
    </source>
</evidence>